<dbReference type="WBParaSite" id="SPAL_0001654500.1">
    <property type="protein sequence ID" value="SPAL_0001654500.1"/>
    <property type="gene ID" value="SPAL_0001654500"/>
</dbReference>
<sequence length="132" mass="15484">MKVFNALIIFLIISISIGFGSAFDIKVDLNPRCLCAKGEKVQTRLRLFNKYDPFYIFSKTVYGTCNRTQHLVLKDIYGGVLDTEAEVYHPLCKKIKTRMPVEKQCRYLESNDWYSYHYSCYEKNAKNETQNE</sequence>
<evidence type="ECO:0000313" key="3">
    <source>
        <dbReference type="WBParaSite" id="SPAL_0001654500.1"/>
    </source>
</evidence>
<feature type="chain" id="PRO_5005895786" evidence="1">
    <location>
        <begin position="23"/>
        <end position="132"/>
    </location>
</feature>
<keyword evidence="2" id="KW-1185">Reference proteome</keyword>
<dbReference type="Proteomes" id="UP000046392">
    <property type="component" value="Unplaced"/>
</dbReference>
<accession>A0A0N5CFA8</accession>
<proteinExistence type="predicted"/>
<reference evidence="3" key="1">
    <citation type="submission" date="2017-02" db="UniProtKB">
        <authorList>
            <consortium name="WormBaseParasite"/>
        </authorList>
    </citation>
    <scope>IDENTIFICATION</scope>
</reference>
<protein>
    <submittedName>
        <fullName evidence="3">NTR domain-containing protein</fullName>
    </submittedName>
</protein>
<evidence type="ECO:0000313" key="2">
    <source>
        <dbReference type="Proteomes" id="UP000046392"/>
    </source>
</evidence>
<keyword evidence="1" id="KW-0732">Signal</keyword>
<dbReference type="AlphaFoldDB" id="A0A0N5CFA8"/>
<organism evidence="2 3">
    <name type="scientific">Strongyloides papillosus</name>
    <name type="common">Intestinal threadworm</name>
    <dbReference type="NCBI Taxonomy" id="174720"/>
    <lineage>
        <taxon>Eukaryota</taxon>
        <taxon>Metazoa</taxon>
        <taxon>Ecdysozoa</taxon>
        <taxon>Nematoda</taxon>
        <taxon>Chromadorea</taxon>
        <taxon>Rhabditida</taxon>
        <taxon>Tylenchina</taxon>
        <taxon>Panagrolaimomorpha</taxon>
        <taxon>Strongyloidoidea</taxon>
        <taxon>Strongyloididae</taxon>
        <taxon>Strongyloides</taxon>
    </lineage>
</organism>
<evidence type="ECO:0000256" key="1">
    <source>
        <dbReference type="SAM" id="SignalP"/>
    </source>
</evidence>
<name>A0A0N5CFA8_STREA</name>
<feature type="signal peptide" evidence="1">
    <location>
        <begin position="1"/>
        <end position="22"/>
    </location>
</feature>